<evidence type="ECO:0000256" key="3">
    <source>
        <dbReference type="ARBA" id="ARBA00022827"/>
    </source>
</evidence>
<dbReference type="Pfam" id="PF00890">
    <property type="entry name" value="FAD_binding_2"/>
    <property type="match status" value="1"/>
</dbReference>
<dbReference type="AlphaFoldDB" id="A0A377UY88"/>
<keyword evidence="2" id="KW-0285">Flavoprotein</keyword>
<evidence type="ECO:0000256" key="1">
    <source>
        <dbReference type="ARBA" id="ARBA00001974"/>
    </source>
</evidence>
<dbReference type="PANTHER" id="PTHR43400:SF10">
    <property type="entry name" value="3-OXOSTEROID 1-DEHYDROGENASE"/>
    <property type="match status" value="1"/>
</dbReference>
<comment type="cofactor">
    <cofactor evidence="1">
        <name>FAD</name>
        <dbReference type="ChEBI" id="CHEBI:57692"/>
    </cofactor>
</comment>
<gene>
    <name evidence="6" type="primary">ksdD_1</name>
    <name evidence="6" type="ORF">NCTC13443_02080</name>
</gene>
<dbReference type="PANTHER" id="PTHR43400">
    <property type="entry name" value="FUMARATE REDUCTASE"/>
    <property type="match status" value="1"/>
</dbReference>
<dbReference type="GO" id="GO:0008202">
    <property type="term" value="P:steroid metabolic process"/>
    <property type="evidence" value="ECO:0007669"/>
    <property type="project" value="UniProtKB-ARBA"/>
</dbReference>
<evidence type="ECO:0000256" key="4">
    <source>
        <dbReference type="ARBA" id="ARBA00023002"/>
    </source>
</evidence>
<reference evidence="6 7" key="1">
    <citation type="submission" date="2018-06" db="EMBL/GenBank/DDBJ databases">
        <authorList>
            <consortium name="Pathogen Informatics"/>
            <person name="Doyle S."/>
        </authorList>
    </citation>
    <scope>NUCLEOTIDE SEQUENCE [LARGE SCALE GENOMIC DNA]</scope>
    <source>
        <strain evidence="6 7">NCTC13443</strain>
    </source>
</reference>
<evidence type="ECO:0000313" key="7">
    <source>
        <dbReference type="Proteomes" id="UP000255518"/>
    </source>
</evidence>
<evidence type="ECO:0000259" key="5">
    <source>
        <dbReference type="Pfam" id="PF00890"/>
    </source>
</evidence>
<dbReference type="EMBL" id="UGKT01000001">
    <property type="protein sequence ID" value="STT01753.1"/>
    <property type="molecule type" value="Genomic_DNA"/>
</dbReference>
<dbReference type="GO" id="GO:0047571">
    <property type="term" value="F:3-oxosteroid 1-dehydrogenase activity"/>
    <property type="evidence" value="ECO:0007669"/>
    <property type="project" value="UniProtKB-EC"/>
</dbReference>
<proteinExistence type="predicted"/>
<dbReference type="InterPro" id="IPR027477">
    <property type="entry name" value="Succ_DH/fumarate_Rdtase_cat_sf"/>
</dbReference>
<accession>A0A377UY88</accession>
<dbReference type="SUPFAM" id="SSF56425">
    <property type="entry name" value="Succinate dehydrogenase/fumarate reductase flavoprotein, catalytic domain"/>
    <property type="match status" value="1"/>
</dbReference>
<evidence type="ECO:0000313" key="6">
    <source>
        <dbReference type="EMBL" id="STT01753.1"/>
    </source>
</evidence>
<dbReference type="InterPro" id="IPR050315">
    <property type="entry name" value="FAD-oxidoreductase_2"/>
</dbReference>
<dbReference type="SUPFAM" id="SSF51905">
    <property type="entry name" value="FAD/NAD(P)-binding domain"/>
    <property type="match status" value="1"/>
</dbReference>
<dbReference type="Gene3D" id="3.90.700.10">
    <property type="entry name" value="Succinate dehydrogenase/fumarate reductase flavoprotein, catalytic domain"/>
    <property type="match status" value="1"/>
</dbReference>
<evidence type="ECO:0000256" key="2">
    <source>
        <dbReference type="ARBA" id="ARBA00022630"/>
    </source>
</evidence>
<dbReference type="InterPro" id="IPR003953">
    <property type="entry name" value="FAD-dep_OxRdtase_2_FAD-bd"/>
</dbReference>
<dbReference type="Proteomes" id="UP000255518">
    <property type="component" value="Unassembled WGS sequence"/>
</dbReference>
<dbReference type="EC" id="1.3.99.4" evidence="6"/>
<name>A0A377UY88_KLEPN</name>
<dbReference type="InterPro" id="IPR036188">
    <property type="entry name" value="FAD/NAD-bd_sf"/>
</dbReference>
<protein>
    <submittedName>
        <fullName evidence="6">FAD-dependent oxidoreductase</fullName>
        <ecNumber evidence="6">1.3.99.4</ecNumber>
    </submittedName>
</protein>
<organism evidence="6 7">
    <name type="scientific">Klebsiella pneumoniae</name>
    <dbReference type="NCBI Taxonomy" id="573"/>
    <lineage>
        <taxon>Bacteria</taxon>
        <taxon>Pseudomonadati</taxon>
        <taxon>Pseudomonadota</taxon>
        <taxon>Gammaproteobacteria</taxon>
        <taxon>Enterobacterales</taxon>
        <taxon>Enterobacteriaceae</taxon>
        <taxon>Klebsiella/Raoultella group</taxon>
        <taxon>Klebsiella</taxon>
        <taxon>Klebsiella pneumoniae complex</taxon>
    </lineage>
</organism>
<keyword evidence="4 6" id="KW-0560">Oxidoreductase</keyword>
<sequence length="229" mass="25078">MFPHLVERAKPGVIAVLPNGKRFVNEADSYHDFIAALLAATPAGDTPQAWLLADRRALRRYGLGHARPFPFTPPPGCVPAICSEETLWRSWRSSALSTPMRWRKPLNAFNHFASTGEDVDFHRGASAYNRAQGDHQVTLGPLREGPFYAVRILPGSLGTFSGLQTDEHARVLDEQQQPIPGLYAIGNDMSSVMRGYYPSGGITLGPAMTFGYLVGKNLAKKTNINNSIT</sequence>
<keyword evidence="3" id="KW-0274">FAD</keyword>
<dbReference type="Gene3D" id="3.50.50.60">
    <property type="entry name" value="FAD/NAD(P)-binding domain"/>
    <property type="match status" value="1"/>
</dbReference>
<feature type="domain" description="FAD-dependent oxidoreductase 2 FAD-binding" evidence="5">
    <location>
        <begin position="7"/>
        <end position="204"/>
    </location>
</feature>